<dbReference type="InterPro" id="IPR027410">
    <property type="entry name" value="TCP-1-like_intermed_sf"/>
</dbReference>
<gene>
    <name evidence="5" type="ORF">FALBO_15731</name>
</gene>
<evidence type="ECO:0000256" key="1">
    <source>
        <dbReference type="ARBA" id="ARBA00022741"/>
    </source>
</evidence>
<keyword evidence="6" id="KW-1185">Reference proteome</keyword>
<comment type="caution">
    <text evidence="5">The sequence shown here is derived from an EMBL/GenBank/DDBJ whole genome shotgun (WGS) entry which is preliminary data.</text>
</comment>
<proteinExistence type="predicted"/>
<reference evidence="5 6" key="1">
    <citation type="submission" date="2020-01" db="EMBL/GenBank/DDBJ databases">
        <title>Identification and distribution of gene clusters putatively required for synthesis of sphingolipid metabolism inhibitors in phylogenetically diverse species of the filamentous fungus Fusarium.</title>
        <authorList>
            <person name="Kim H.-S."/>
            <person name="Busman M."/>
            <person name="Brown D.W."/>
            <person name="Divon H."/>
            <person name="Uhlig S."/>
            <person name="Proctor R.H."/>
        </authorList>
    </citation>
    <scope>NUCLEOTIDE SEQUENCE [LARGE SCALE GENOMIC DNA]</scope>
    <source>
        <strain evidence="5 6">NRRL 20459</strain>
    </source>
</reference>
<keyword evidence="4" id="KW-0732">Signal</keyword>
<evidence type="ECO:0000256" key="4">
    <source>
        <dbReference type="SAM" id="SignalP"/>
    </source>
</evidence>
<name>A0A8H4KSK5_9HYPO</name>
<dbReference type="InterPro" id="IPR027413">
    <property type="entry name" value="GROEL-like_equatorial_sf"/>
</dbReference>
<dbReference type="GO" id="GO:0005524">
    <property type="term" value="F:ATP binding"/>
    <property type="evidence" value="ECO:0007669"/>
    <property type="project" value="UniProtKB-KW"/>
</dbReference>
<accession>A0A8H4KSK5</accession>
<keyword evidence="3" id="KW-0143">Chaperone</keyword>
<dbReference type="Proteomes" id="UP000554235">
    <property type="component" value="Unassembled WGS sequence"/>
</dbReference>
<dbReference type="GO" id="GO:0140662">
    <property type="term" value="F:ATP-dependent protein folding chaperone"/>
    <property type="evidence" value="ECO:0007669"/>
    <property type="project" value="InterPro"/>
</dbReference>
<keyword evidence="1" id="KW-0547">Nucleotide-binding</keyword>
<feature type="chain" id="PRO_5034509368" evidence="4">
    <location>
        <begin position="16"/>
        <end position="108"/>
    </location>
</feature>
<dbReference type="OrthoDB" id="10259763at2759"/>
<dbReference type="Gene3D" id="1.10.560.10">
    <property type="entry name" value="GroEL-like equatorial domain"/>
    <property type="match status" value="1"/>
</dbReference>
<evidence type="ECO:0000313" key="5">
    <source>
        <dbReference type="EMBL" id="KAF4454984.1"/>
    </source>
</evidence>
<dbReference type="Gene3D" id="3.30.260.10">
    <property type="entry name" value="TCP-1-like chaperonin intermediate domain"/>
    <property type="match status" value="1"/>
</dbReference>
<evidence type="ECO:0000256" key="3">
    <source>
        <dbReference type="ARBA" id="ARBA00023186"/>
    </source>
</evidence>
<evidence type="ECO:0000256" key="2">
    <source>
        <dbReference type="ARBA" id="ARBA00022840"/>
    </source>
</evidence>
<sequence length="108" mass="11520">MTATLFCASVTVLAAELSREAEKLVDKKIHPQTIIEGSRIASQAALKALEKSVLCSVGSPAFDGNEDDGKSPEAFRKDLLSLTRTTLSSKVLTQDRDQFAQPAVDAGL</sequence>
<keyword evidence="2" id="KW-0067">ATP-binding</keyword>
<evidence type="ECO:0000313" key="6">
    <source>
        <dbReference type="Proteomes" id="UP000554235"/>
    </source>
</evidence>
<organism evidence="5 6">
    <name type="scientific">Fusarium albosuccineum</name>
    <dbReference type="NCBI Taxonomy" id="1237068"/>
    <lineage>
        <taxon>Eukaryota</taxon>
        <taxon>Fungi</taxon>
        <taxon>Dikarya</taxon>
        <taxon>Ascomycota</taxon>
        <taxon>Pezizomycotina</taxon>
        <taxon>Sordariomycetes</taxon>
        <taxon>Hypocreomycetidae</taxon>
        <taxon>Hypocreales</taxon>
        <taxon>Nectriaceae</taxon>
        <taxon>Fusarium</taxon>
        <taxon>Fusarium decemcellulare species complex</taxon>
    </lineage>
</organism>
<dbReference type="InterPro" id="IPR017998">
    <property type="entry name" value="Chaperone_TCP-1"/>
</dbReference>
<protein>
    <submittedName>
        <fullName evidence="5">T-complex 1 subunit beta</fullName>
    </submittedName>
</protein>
<dbReference type="InterPro" id="IPR002423">
    <property type="entry name" value="Cpn60/GroEL/TCP-1"/>
</dbReference>
<dbReference type="Pfam" id="PF00118">
    <property type="entry name" value="Cpn60_TCP1"/>
    <property type="match status" value="1"/>
</dbReference>
<dbReference type="EMBL" id="JAADYS010002773">
    <property type="protein sequence ID" value="KAF4454984.1"/>
    <property type="molecule type" value="Genomic_DNA"/>
</dbReference>
<feature type="signal peptide" evidence="4">
    <location>
        <begin position="1"/>
        <end position="15"/>
    </location>
</feature>
<dbReference type="PANTHER" id="PTHR11353">
    <property type="entry name" value="CHAPERONIN"/>
    <property type="match status" value="1"/>
</dbReference>
<dbReference type="AlphaFoldDB" id="A0A8H4KSK5"/>
<dbReference type="SUPFAM" id="SSF48592">
    <property type="entry name" value="GroEL equatorial domain-like"/>
    <property type="match status" value="1"/>
</dbReference>